<feature type="non-terminal residue" evidence="1">
    <location>
        <position position="1"/>
    </location>
</feature>
<organism evidence="1">
    <name type="scientific">marine sediment metagenome</name>
    <dbReference type="NCBI Taxonomy" id="412755"/>
    <lineage>
        <taxon>unclassified sequences</taxon>
        <taxon>metagenomes</taxon>
        <taxon>ecological metagenomes</taxon>
    </lineage>
</organism>
<accession>X1JRV3</accession>
<gene>
    <name evidence="1" type="ORF">S03H2_49448</name>
</gene>
<protein>
    <submittedName>
        <fullName evidence="1">Uncharacterized protein</fullName>
    </submittedName>
</protein>
<dbReference type="EMBL" id="BARU01031248">
    <property type="protein sequence ID" value="GAH72523.1"/>
    <property type="molecule type" value="Genomic_DNA"/>
</dbReference>
<evidence type="ECO:0000313" key="1">
    <source>
        <dbReference type="EMBL" id="GAH72523.1"/>
    </source>
</evidence>
<reference evidence="1" key="1">
    <citation type="journal article" date="2014" name="Front. Microbiol.">
        <title>High frequency of phylogenetically diverse reductive dehalogenase-homologous genes in deep subseafloor sedimentary metagenomes.</title>
        <authorList>
            <person name="Kawai M."/>
            <person name="Futagami T."/>
            <person name="Toyoda A."/>
            <person name="Takaki Y."/>
            <person name="Nishi S."/>
            <person name="Hori S."/>
            <person name="Arai W."/>
            <person name="Tsubouchi T."/>
            <person name="Morono Y."/>
            <person name="Uchiyama I."/>
            <person name="Ito T."/>
            <person name="Fujiyama A."/>
            <person name="Inagaki F."/>
            <person name="Takami H."/>
        </authorList>
    </citation>
    <scope>NUCLEOTIDE SEQUENCE</scope>
    <source>
        <strain evidence="1">Expedition CK06-06</strain>
    </source>
</reference>
<name>X1JRV3_9ZZZZ</name>
<proteinExistence type="predicted"/>
<sequence length="81" mass="8979">KAVDPVWKKFVRMGTVNRLHPHVGGRRFAIHGGNAVLPIVAEKGEYWLEASRKSSTMSMPTSVVPNSISPGRLCLRTTWAH</sequence>
<dbReference type="AlphaFoldDB" id="X1JRV3"/>
<comment type="caution">
    <text evidence="1">The sequence shown here is derived from an EMBL/GenBank/DDBJ whole genome shotgun (WGS) entry which is preliminary data.</text>
</comment>